<feature type="active site" description="Charge relay system" evidence="1">
    <location>
        <position position="204"/>
    </location>
</feature>
<dbReference type="EMBL" id="AZIL01000279">
    <property type="protein sequence ID" value="EWM28617.1"/>
    <property type="molecule type" value="Genomic_DNA"/>
</dbReference>
<evidence type="ECO:0000313" key="5">
    <source>
        <dbReference type="EMBL" id="EWM28618.1"/>
    </source>
</evidence>
<dbReference type="PANTHER" id="PTHR45847">
    <property type="entry name" value="FATTY ACID AMIDE HYDROLASE"/>
    <property type="match status" value="1"/>
</dbReference>
<feature type="binding site" evidence="2">
    <location>
        <position position="178"/>
    </location>
    <ligand>
        <name>substrate</name>
    </ligand>
</feature>
<dbReference type="GO" id="GO:0009062">
    <property type="term" value="P:fatty acid catabolic process"/>
    <property type="evidence" value="ECO:0007669"/>
    <property type="project" value="TreeGrafter"/>
</dbReference>
<reference evidence="5 6" key="1">
    <citation type="journal article" date="2014" name="Mol. Plant">
        <title>Chromosome Scale Genome Assembly and Transcriptome Profiling of Nannochloropsis gaditana in Nitrogen Depletion.</title>
        <authorList>
            <person name="Corteggiani Carpinelli E."/>
            <person name="Telatin A."/>
            <person name="Vitulo N."/>
            <person name="Forcato C."/>
            <person name="D'Angelo M."/>
            <person name="Schiavon R."/>
            <person name="Vezzi A."/>
            <person name="Giacometti G.M."/>
            <person name="Morosinotto T."/>
            <person name="Valle G."/>
        </authorList>
    </citation>
    <scope>NUCLEOTIDE SEQUENCE [LARGE SCALE GENOMIC DNA]</scope>
    <source>
        <strain evidence="5 6">B-31</strain>
    </source>
</reference>
<dbReference type="Pfam" id="PF01425">
    <property type="entry name" value="Amidase"/>
    <property type="match status" value="2"/>
</dbReference>
<protein>
    <submittedName>
        <fullName evidence="5">Amidase protein</fullName>
    </submittedName>
</protein>
<dbReference type="PIRSF" id="PIRSF001221">
    <property type="entry name" value="Amidase_fungi"/>
    <property type="match status" value="1"/>
</dbReference>
<dbReference type="SUPFAM" id="SSF75304">
    <property type="entry name" value="Amidase signature (AS) enzymes"/>
    <property type="match status" value="1"/>
</dbReference>
<gene>
    <name evidence="5" type="ORF">Naga_100009g66</name>
</gene>
<dbReference type="GO" id="GO:0004040">
    <property type="term" value="F:amidase activity"/>
    <property type="evidence" value="ECO:0007669"/>
    <property type="project" value="TreeGrafter"/>
</dbReference>
<evidence type="ECO:0000256" key="1">
    <source>
        <dbReference type="PIRSR" id="PIRSR001221-1"/>
    </source>
</evidence>
<organism evidence="5 6">
    <name type="scientific">Nannochloropsis gaditana</name>
    <dbReference type="NCBI Taxonomy" id="72520"/>
    <lineage>
        <taxon>Eukaryota</taxon>
        <taxon>Sar</taxon>
        <taxon>Stramenopiles</taxon>
        <taxon>Ochrophyta</taxon>
        <taxon>Eustigmatophyceae</taxon>
        <taxon>Eustigmatales</taxon>
        <taxon>Monodopsidaceae</taxon>
        <taxon>Nannochloropsis</taxon>
    </lineage>
</organism>
<sequence>MFWWLSTAAERLQRKARAKRAEFEAKWAQPLPPLAPELDAAKETKIALELSIEDLVALMQDGTFSSHDVVSVLAKRAREFGGPAGVNALTDVLFEEAFVEARRKDRDRQRGGGESDAVGVLEGIPLSVKDHIDVKGTDSTTGAACRCFRPASKDALVVELLRDAGAIVLCKTNVPQCLMLPETSNNIWGVTSSPWNLTRSAGGSSGGEAALVAVRGSLVGIGTDIGGSCRGPAHFSGCVGFKPTPARVSGKGIVMPSKSGKMGMQAIRATAGPLANRVEDVALVCQAWWVNKMWARDPYVVPLPFDHAAYRRGVTKEAQQWERGGGGEQTRDGGKGRQEEASSPGGRKIRLGWFLSDDFFEPCRAGKRAVREAKQALESTGKYELVEMRLSTATDGWEAVRLYYNIMTAEGGLRSYIDALEGEAMIPMYRNIRLAACFPDFLRPLLHTALYLTGEKRRRFLVKNMRRDGLATRTYWQYCEELQNYQEAWTRMMQTQKLDGFLCPSVALPAFPHGWSSHLESSCSYNLFLNLLHYPAGVIPVTQVRADEAVYPISDLPRMQRDSIARAAAIAMQGSEALPVSVQVAFPPFQDEMCLHVMKDLQDAVGFTALPPYAKRSVFN</sequence>
<dbReference type="InterPro" id="IPR036928">
    <property type="entry name" value="AS_sf"/>
</dbReference>
<keyword evidence="6" id="KW-1185">Reference proteome</keyword>
<evidence type="ECO:0000313" key="6">
    <source>
        <dbReference type="Proteomes" id="UP000019335"/>
    </source>
</evidence>
<dbReference type="OrthoDB" id="566138at2759"/>
<name>W7TYS1_9STRA</name>
<feature type="domain" description="Amidase" evidence="4">
    <location>
        <begin position="85"/>
        <end position="302"/>
    </location>
</feature>
<feature type="active site" description="Charge relay system" evidence="1">
    <location>
        <position position="129"/>
    </location>
</feature>
<dbReference type="AlphaFoldDB" id="W7TYS1"/>
<proteinExistence type="predicted"/>
<dbReference type="GO" id="GO:0017064">
    <property type="term" value="F:fatty acid amide hydrolase activity"/>
    <property type="evidence" value="ECO:0007669"/>
    <property type="project" value="TreeGrafter"/>
</dbReference>
<feature type="region of interest" description="Disordered" evidence="3">
    <location>
        <begin position="316"/>
        <end position="345"/>
    </location>
</feature>
<dbReference type="InterPro" id="IPR023631">
    <property type="entry name" value="Amidase_dom"/>
</dbReference>
<feature type="domain" description="Amidase" evidence="4">
    <location>
        <begin position="347"/>
        <end position="595"/>
    </location>
</feature>
<dbReference type="Proteomes" id="UP000019335">
    <property type="component" value="Chromosome 4"/>
</dbReference>
<dbReference type="EMBL" id="AZIL01000279">
    <property type="protein sequence ID" value="EWM28618.1"/>
    <property type="molecule type" value="Genomic_DNA"/>
</dbReference>
<evidence type="ECO:0000259" key="4">
    <source>
        <dbReference type="Pfam" id="PF01425"/>
    </source>
</evidence>
<evidence type="ECO:0000256" key="3">
    <source>
        <dbReference type="SAM" id="MobiDB-lite"/>
    </source>
</evidence>
<feature type="active site" description="Acyl-ester intermediate" evidence="1">
    <location>
        <position position="228"/>
    </location>
</feature>
<dbReference type="Gene3D" id="3.90.1300.10">
    <property type="entry name" value="Amidase signature (AS) domain"/>
    <property type="match status" value="1"/>
</dbReference>
<accession>W7TYS1</accession>
<feature type="binding site" evidence="2">
    <location>
        <position position="204"/>
    </location>
    <ligand>
        <name>substrate</name>
    </ligand>
</feature>
<comment type="caution">
    <text evidence="5">The sequence shown here is derived from an EMBL/GenBank/DDBJ whole genome shotgun (WGS) entry which is preliminary data.</text>
</comment>
<evidence type="ECO:0000256" key="2">
    <source>
        <dbReference type="PIRSR" id="PIRSR001221-2"/>
    </source>
</evidence>
<dbReference type="InterPro" id="IPR052096">
    <property type="entry name" value="Endocannabinoid_amidase"/>
</dbReference>
<feature type="binding site" evidence="2">
    <location>
        <begin position="225"/>
        <end position="228"/>
    </location>
    <ligand>
        <name>substrate</name>
    </ligand>
</feature>
<dbReference type="PANTHER" id="PTHR45847:SF6">
    <property type="entry name" value="FATTY ACID AMIDE HYDROLASE"/>
    <property type="match status" value="1"/>
</dbReference>
<feature type="compositionally biased region" description="Basic and acidic residues" evidence="3">
    <location>
        <begin position="329"/>
        <end position="340"/>
    </location>
</feature>